<dbReference type="RefSeq" id="XP_033595649.1">
    <property type="nucleotide sequence ID" value="XM_033744890.1"/>
</dbReference>
<name>A0A6A6VR97_9PEZI</name>
<feature type="compositionally biased region" description="Low complexity" evidence="6">
    <location>
        <begin position="1034"/>
        <end position="1045"/>
    </location>
</feature>
<dbReference type="CDD" id="cd15497">
    <property type="entry name" value="PHD1_Snt2p_like"/>
    <property type="match status" value="1"/>
</dbReference>
<evidence type="ECO:0000259" key="8">
    <source>
        <dbReference type="PROSITE" id="PS51038"/>
    </source>
</evidence>
<feature type="compositionally biased region" description="Low complexity" evidence="6">
    <location>
        <begin position="22"/>
        <end position="49"/>
    </location>
</feature>
<protein>
    <recommendedName>
        <fullName evidence="14">BAH-domain-containing protein</fullName>
    </recommendedName>
</protein>
<gene>
    <name evidence="12" type="ORF">EJ05DRAFT_480561</name>
</gene>
<accession>A0A6A6VR97</accession>
<feature type="compositionally biased region" description="Acidic residues" evidence="6">
    <location>
        <begin position="535"/>
        <end position="548"/>
    </location>
</feature>
<keyword evidence="13" id="KW-1185">Reference proteome</keyword>
<dbReference type="EMBL" id="ML996585">
    <property type="protein sequence ID" value="KAF2753198.1"/>
    <property type="molecule type" value="Genomic_DNA"/>
</dbReference>
<feature type="compositionally biased region" description="Basic and acidic residues" evidence="6">
    <location>
        <begin position="1179"/>
        <end position="1194"/>
    </location>
</feature>
<dbReference type="GO" id="GO:0036205">
    <property type="term" value="P:histone catabolic process"/>
    <property type="evidence" value="ECO:0007669"/>
    <property type="project" value="TreeGrafter"/>
</dbReference>
<feature type="region of interest" description="Disordered" evidence="6">
    <location>
        <begin position="1"/>
        <end position="203"/>
    </location>
</feature>
<dbReference type="PROSITE" id="PS51293">
    <property type="entry name" value="SANT"/>
    <property type="match status" value="1"/>
</dbReference>
<feature type="region of interest" description="Disordered" evidence="6">
    <location>
        <begin position="985"/>
        <end position="1065"/>
    </location>
</feature>
<dbReference type="PROSITE" id="PS51156">
    <property type="entry name" value="ELM2"/>
    <property type="match status" value="1"/>
</dbReference>
<feature type="compositionally biased region" description="Low complexity" evidence="6">
    <location>
        <begin position="1663"/>
        <end position="1673"/>
    </location>
</feature>
<reference evidence="12" key="1">
    <citation type="journal article" date="2020" name="Stud. Mycol.">
        <title>101 Dothideomycetes genomes: a test case for predicting lifestyles and emergence of pathogens.</title>
        <authorList>
            <person name="Haridas S."/>
            <person name="Albert R."/>
            <person name="Binder M."/>
            <person name="Bloem J."/>
            <person name="Labutti K."/>
            <person name="Salamov A."/>
            <person name="Andreopoulos B."/>
            <person name="Baker S."/>
            <person name="Barry K."/>
            <person name="Bills G."/>
            <person name="Bluhm B."/>
            <person name="Cannon C."/>
            <person name="Castanera R."/>
            <person name="Culley D."/>
            <person name="Daum C."/>
            <person name="Ezra D."/>
            <person name="Gonzalez J."/>
            <person name="Henrissat B."/>
            <person name="Kuo A."/>
            <person name="Liang C."/>
            <person name="Lipzen A."/>
            <person name="Lutzoni F."/>
            <person name="Magnuson J."/>
            <person name="Mondo S."/>
            <person name="Nolan M."/>
            <person name="Ohm R."/>
            <person name="Pangilinan J."/>
            <person name="Park H.-J."/>
            <person name="Ramirez L."/>
            <person name="Alfaro M."/>
            <person name="Sun H."/>
            <person name="Tritt A."/>
            <person name="Yoshinaga Y."/>
            <person name="Zwiers L.-H."/>
            <person name="Turgeon B."/>
            <person name="Goodwin S."/>
            <person name="Spatafora J."/>
            <person name="Crous P."/>
            <person name="Grigoriev I."/>
        </authorList>
    </citation>
    <scope>NUCLEOTIDE SEQUENCE</scope>
    <source>
        <strain evidence="12">CBS 121739</strain>
    </source>
</reference>
<feature type="compositionally biased region" description="Low complexity" evidence="6">
    <location>
        <begin position="189"/>
        <end position="198"/>
    </location>
</feature>
<feature type="compositionally biased region" description="Low complexity" evidence="6">
    <location>
        <begin position="106"/>
        <end position="127"/>
    </location>
</feature>
<dbReference type="Pfam" id="PF13831">
    <property type="entry name" value="PHD_2"/>
    <property type="match status" value="1"/>
</dbReference>
<evidence type="ECO:0000256" key="6">
    <source>
        <dbReference type="SAM" id="MobiDB-lite"/>
    </source>
</evidence>
<keyword evidence="1" id="KW-0479">Metal-binding</keyword>
<feature type="region of interest" description="Disordered" evidence="6">
    <location>
        <begin position="527"/>
        <end position="563"/>
    </location>
</feature>
<evidence type="ECO:0000259" key="9">
    <source>
        <dbReference type="PROSITE" id="PS51156"/>
    </source>
</evidence>
<dbReference type="Gene3D" id="1.10.10.60">
    <property type="entry name" value="Homeodomain-like"/>
    <property type="match status" value="1"/>
</dbReference>
<dbReference type="InterPro" id="IPR000949">
    <property type="entry name" value="ELM2_dom"/>
</dbReference>
<feature type="compositionally biased region" description="Low complexity" evidence="6">
    <location>
        <begin position="219"/>
        <end position="231"/>
    </location>
</feature>
<feature type="domain" description="ELM2" evidence="9">
    <location>
        <begin position="613"/>
        <end position="787"/>
    </location>
</feature>
<feature type="region of interest" description="Disordered" evidence="6">
    <location>
        <begin position="1511"/>
        <end position="1714"/>
    </location>
</feature>
<feature type="compositionally biased region" description="Polar residues" evidence="6">
    <location>
        <begin position="1532"/>
        <end position="1551"/>
    </location>
</feature>
<dbReference type="SUPFAM" id="SSF57903">
    <property type="entry name" value="FYVE/PHD zinc finger"/>
    <property type="match status" value="2"/>
</dbReference>
<dbReference type="GO" id="GO:0048189">
    <property type="term" value="C:Lid2 complex"/>
    <property type="evidence" value="ECO:0007669"/>
    <property type="project" value="TreeGrafter"/>
</dbReference>
<feature type="compositionally biased region" description="Basic and acidic residues" evidence="6">
    <location>
        <begin position="995"/>
        <end position="1006"/>
    </location>
</feature>
<evidence type="ECO:0008006" key="14">
    <source>
        <dbReference type="Google" id="ProtNLM"/>
    </source>
</evidence>
<keyword evidence="4" id="KW-0539">Nucleus</keyword>
<dbReference type="PANTHER" id="PTHR47672:SF1">
    <property type="entry name" value="E3 UBIQUITIN-PROTEIN LIGASE SNT2"/>
    <property type="match status" value="1"/>
</dbReference>
<feature type="compositionally biased region" description="Polar residues" evidence="6">
    <location>
        <begin position="1368"/>
        <end position="1381"/>
    </location>
</feature>
<keyword evidence="2 5" id="KW-0863">Zinc-finger</keyword>
<dbReference type="PROSITE" id="PS51805">
    <property type="entry name" value="EPHD"/>
    <property type="match status" value="1"/>
</dbReference>
<feature type="region of interest" description="Disordered" evidence="6">
    <location>
        <begin position="219"/>
        <end position="282"/>
    </location>
</feature>
<dbReference type="OrthoDB" id="336088at2759"/>
<feature type="compositionally biased region" description="Polar residues" evidence="6">
    <location>
        <begin position="249"/>
        <end position="268"/>
    </location>
</feature>
<feature type="region of interest" description="Disordered" evidence="6">
    <location>
        <begin position="1368"/>
        <end position="1406"/>
    </location>
</feature>
<dbReference type="InterPro" id="IPR001965">
    <property type="entry name" value="Znf_PHD"/>
</dbReference>
<evidence type="ECO:0000313" key="13">
    <source>
        <dbReference type="Proteomes" id="UP000799437"/>
    </source>
</evidence>
<dbReference type="InterPro" id="IPR019787">
    <property type="entry name" value="Znf_PHD-finger"/>
</dbReference>
<feature type="compositionally biased region" description="Pro residues" evidence="6">
    <location>
        <begin position="1046"/>
        <end position="1065"/>
    </location>
</feature>
<evidence type="ECO:0000256" key="1">
    <source>
        <dbReference type="ARBA" id="ARBA00022723"/>
    </source>
</evidence>
<dbReference type="InterPro" id="IPR011011">
    <property type="entry name" value="Znf_FYVE_PHD"/>
</dbReference>
<feature type="compositionally biased region" description="Polar residues" evidence="6">
    <location>
        <begin position="50"/>
        <end position="85"/>
    </location>
</feature>
<dbReference type="GO" id="GO:0003682">
    <property type="term" value="F:chromatin binding"/>
    <property type="evidence" value="ECO:0007669"/>
    <property type="project" value="InterPro"/>
</dbReference>
<dbReference type="InterPro" id="IPR029617">
    <property type="entry name" value="Snt2"/>
</dbReference>
<dbReference type="PROSITE" id="PS50016">
    <property type="entry name" value="ZF_PHD_2"/>
    <property type="match status" value="1"/>
</dbReference>
<dbReference type="Pfam" id="PF13832">
    <property type="entry name" value="zf-HC5HC2H_2"/>
    <property type="match status" value="1"/>
</dbReference>
<dbReference type="Pfam" id="PF00628">
    <property type="entry name" value="PHD"/>
    <property type="match status" value="1"/>
</dbReference>
<dbReference type="PROSITE" id="PS51038">
    <property type="entry name" value="BAH"/>
    <property type="match status" value="1"/>
</dbReference>
<sequence length="1714" mass="189193">MASPATREDAMQHDTVQPADESATGTSGVSSASLPNHPSTSSNPTATTSVAQPSTDSPHPAAINNNPPTAESTSTPDQPAQSQPMTTSNSTSSNASAKQSKDSNMAATSTTTTTTNTTNTTAAAAAAPYGTRSRGTRNVARPNYAEDADLMDFELTQPAKNGTAPSESGVKSSANSETQDSPTVASRKANANGTANGAFTSVNDAKKDAPVAGTLTFSTTATTTTTNSSTPAPAPAPAPSKRRKAQANHAASNGSLATSTAGTQSSSRRTSHQIAAVAQPSRQSNMYTFEKSKAMLKNGKLEADDGTVFNVNDHVYLICEPPGEPYYLCRLMEFVRDESNDPNSPIVSIRVNWFYRPRDVQRFNNDTRLVYGTMHSDICPLTSLRGKCQIKHRAEIGDVDEYRKIPDSFWFNQAFDRFIHRWYEVIPTKQVINVPEKVKKALDERWKYVVVETSRVKELTSEVKTCKRCTGYCPNPESVECAVCHNTYHMNCVRPPLLKKPSRGFAWACGPCSRAQERKLEARRTPIIGEASHEAEEDEQMEEEEEDGVGLAKTADSTTAAPSPTGYEAPADLHPATQAEIALAQMWPMRYLGIHARVEDALQYDDRAIYPRASSRLGPRHQANVNVWHGHPVEFVKPAEIKRRYVKAGGQKKDTKLSKETVAALEADRQEKAKRPKWVQDEPQGYVRRGEDLPNKDSKNSAKLMFRMPPPQPVHSERGNDDVPAAAAAAAATEADLDAYMHRVKTQVAPIIGVEKWNTNFLDKALELYTTNNYNADAAIRQLKKVDRKKDLKEPELTKEEIKKFGEGVAKYGSELRNVRLHVKTITPGEAVRYYYLWKKREGKEIWKNYGGRKGRTKKPDSEATAKLLDDVAHDQDDSAFDCEKAERRKRGFQCKFCNIRHSRQWRRAPNAAPGQTVLADGRSKEKGQSLVVALCQRCANLWRRYAIKWENIDEIAKKIAMGGLKATKRRIDEELINEFNFAKNNPHAMDIDPPVEHETVAEPPKKRLKVAALDKDRDGHSSASESNVKKKQQQQQQPRQQFIQQPPPPPPPPPKQPTPPPVPAQPKMATLPCCVCYQYDLENDRLMTCNECRLTVHRKCFGVDSRRTNKWTCDMCRNDRKTHVSYAYECVLCPVTLNNIDLVEPPKVSHKKKTDRDRERERMEKELAANLAASYRQQQRDKGRPELPREPLKRTSDGNWVHVYCAAWVPETRFNDPKSLDIIEGIGSVALRYEQTCKVCKTDKGACVSCHQPGCNALFHVGCAHQAGYIFGFDVAPVKGSRRDVNPVFTLGADKAETGALNPAIWCREHAAPKTIVHPITEIVNDTPNLTALQVYVRNYKEADSSTTGPARKAALMDQSVLSNSLSAANRRTSAVQGGNATAGRGSRRMSSGDALKTEDDEHAPTMDRHCTKCKVEVSPKWWVANERTLQKEPERPATANGISPYDISTREYSATVGKPTVWLCNKCHWKKRNAVEETEERPPSRPEAIRPEVPVTMPLRSPTTIPYPAPTPWNQPGGPIAQPAPPLSSWAGNHPSSAPTLSNGVTSHSPRAHTHPATYHAPPPLHHSHQTNGYHPPNMHPVGIPPPYGTAHPSHAPLAPMHAPNGHHSPRHLQLHSPTHPPPHQGFPPPPPPPPPSRHTSSPYAPGPSGPPQHLPAAFGSHHQSPPLSAAHPHHHRPTTPRTRENTLPPLPAERPMPSGASASPSLRNLLH</sequence>
<feature type="domain" description="SANT" evidence="10">
    <location>
        <begin position="798"/>
        <end position="843"/>
    </location>
</feature>
<dbReference type="CDD" id="cd15571">
    <property type="entry name" value="ePHD"/>
    <property type="match status" value="1"/>
</dbReference>
<feature type="compositionally biased region" description="Low complexity" evidence="6">
    <location>
        <begin position="86"/>
        <end position="97"/>
    </location>
</feature>
<evidence type="ECO:0000259" key="10">
    <source>
        <dbReference type="PROSITE" id="PS51293"/>
    </source>
</evidence>
<feature type="compositionally biased region" description="Pro residues" evidence="6">
    <location>
        <begin position="1621"/>
        <end position="1639"/>
    </location>
</feature>
<feature type="compositionally biased region" description="Low complexity" evidence="6">
    <location>
        <begin position="552"/>
        <end position="563"/>
    </location>
</feature>
<dbReference type="GO" id="GO:0004842">
    <property type="term" value="F:ubiquitin-protein transferase activity"/>
    <property type="evidence" value="ECO:0007669"/>
    <property type="project" value="TreeGrafter"/>
</dbReference>
<feature type="compositionally biased region" description="Basic and acidic residues" evidence="6">
    <location>
        <begin position="1"/>
        <end position="12"/>
    </location>
</feature>
<dbReference type="GeneID" id="54485944"/>
<dbReference type="PANTHER" id="PTHR47672">
    <property type="entry name" value="E3 UBIQUITIN-PROTEIN LIGASE SNT2"/>
    <property type="match status" value="1"/>
</dbReference>
<dbReference type="InterPro" id="IPR001025">
    <property type="entry name" value="BAH_dom"/>
</dbReference>
<evidence type="ECO:0000256" key="3">
    <source>
        <dbReference type="ARBA" id="ARBA00022833"/>
    </source>
</evidence>
<evidence type="ECO:0000259" key="11">
    <source>
        <dbReference type="PROSITE" id="PS51805"/>
    </source>
</evidence>
<dbReference type="SMART" id="SM00249">
    <property type="entry name" value="PHD"/>
    <property type="match status" value="3"/>
</dbReference>
<dbReference type="Pfam" id="PF01426">
    <property type="entry name" value="BAH"/>
    <property type="match status" value="1"/>
</dbReference>
<feature type="compositionally biased region" description="Polar residues" evidence="6">
    <location>
        <begin position="1703"/>
        <end position="1714"/>
    </location>
</feature>
<feature type="compositionally biased region" description="Polar residues" evidence="6">
    <location>
        <begin position="158"/>
        <end position="184"/>
    </location>
</feature>
<evidence type="ECO:0000313" key="12">
    <source>
        <dbReference type="EMBL" id="KAF2753198.1"/>
    </source>
</evidence>
<dbReference type="InterPro" id="IPR034732">
    <property type="entry name" value="EPHD"/>
</dbReference>
<keyword evidence="3" id="KW-0862">Zinc</keyword>
<feature type="compositionally biased region" description="Basic and acidic residues" evidence="6">
    <location>
        <begin position="1397"/>
        <end position="1406"/>
    </location>
</feature>
<dbReference type="Proteomes" id="UP000799437">
    <property type="component" value="Unassembled WGS sequence"/>
</dbReference>
<dbReference type="InterPro" id="IPR043151">
    <property type="entry name" value="BAH_sf"/>
</dbReference>
<dbReference type="GO" id="GO:0008270">
    <property type="term" value="F:zinc ion binding"/>
    <property type="evidence" value="ECO:0007669"/>
    <property type="project" value="UniProtKB-KW"/>
</dbReference>
<evidence type="ECO:0000256" key="2">
    <source>
        <dbReference type="ARBA" id="ARBA00022771"/>
    </source>
</evidence>
<feature type="domain" description="PHD-type" evidence="11">
    <location>
        <begin position="1176"/>
        <end position="1298"/>
    </location>
</feature>
<evidence type="ECO:0000256" key="4">
    <source>
        <dbReference type="ARBA" id="ARBA00023242"/>
    </source>
</evidence>
<organism evidence="12 13">
    <name type="scientific">Pseudovirgaria hyperparasitica</name>
    <dbReference type="NCBI Taxonomy" id="470096"/>
    <lineage>
        <taxon>Eukaryota</taxon>
        <taxon>Fungi</taxon>
        <taxon>Dikarya</taxon>
        <taxon>Ascomycota</taxon>
        <taxon>Pezizomycotina</taxon>
        <taxon>Dothideomycetes</taxon>
        <taxon>Dothideomycetes incertae sedis</taxon>
        <taxon>Acrospermales</taxon>
        <taxon>Acrospermaceae</taxon>
        <taxon>Pseudovirgaria</taxon>
    </lineage>
</organism>
<dbReference type="FunFam" id="2.30.30.490:FF:000018">
    <property type="entry name" value="Lid2 complex component snt2"/>
    <property type="match status" value="1"/>
</dbReference>
<feature type="compositionally biased region" description="Pro residues" evidence="6">
    <location>
        <begin position="1647"/>
        <end position="1656"/>
    </location>
</feature>
<evidence type="ECO:0000259" key="7">
    <source>
        <dbReference type="PROSITE" id="PS50016"/>
    </source>
</evidence>
<dbReference type="InterPro" id="IPR017884">
    <property type="entry name" value="SANT_dom"/>
</dbReference>
<feature type="domain" description="BAH" evidence="8">
    <location>
        <begin position="307"/>
        <end position="426"/>
    </location>
</feature>
<proteinExistence type="predicted"/>
<dbReference type="Gene3D" id="3.30.40.10">
    <property type="entry name" value="Zinc/RING finger domain, C3HC4 (zinc finger)"/>
    <property type="match status" value="2"/>
</dbReference>
<feature type="domain" description="PHD-type" evidence="7">
    <location>
        <begin position="1071"/>
        <end position="1120"/>
    </location>
</feature>
<dbReference type="SMART" id="SM00439">
    <property type="entry name" value="BAH"/>
    <property type="match status" value="1"/>
</dbReference>
<evidence type="ECO:0000256" key="5">
    <source>
        <dbReference type="PROSITE-ProRule" id="PRU00146"/>
    </source>
</evidence>
<dbReference type="InterPro" id="IPR013083">
    <property type="entry name" value="Znf_RING/FYVE/PHD"/>
</dbReference>
<feature type="region of interest" description="Disordered" evidence="6">
    <location>
        <begin position="1174"/>
        <end position="1194"/>
    </location>
</feature>
<dbReference type="Gene3D" id="2.30.30.490">
    <property type="match status" value="1"/>
</dbReference>